<dbReference type="SMART" id="SM01088">
    <property type="entry name" value="Col_cuticle_N"/>
    <property type="match status" value="1"/>
</dbReference>
<evidence type="ECO:0000259" key="3">
    <source>
        <dbReference type="SMART" id="SM01088"/>
    </source>
</evidence>
<dbReference type="Proteomes" id="UP000095287">
    <property type="component" value="Unplaced"/>
</dbReference>
<evidence type="ECO:0000256" key="1">
    <source>
        <dbReference type="ARBA" id="ARBA00022737"/>
    </source>
</evidence>
<name>A0A1I8AQ78_9BILA</name>
<feature type="domain" description="Nematode cuticle collagen N-terminal" evidence="3">
    <location>
        <begin position="7"/>
        <end position="59"/>
    </location>
</feature>
<dbReference type="GO" id="GO:0042302">
    <property type="term" value="F:structural constituent of cuticle"/>
    <property type="evidence" value="ECO:0007669"/>
    <property type="project" value="InterPro"/>
</dbReference>
<keyword evidence="2" id="KW-0812">Transmembrane</keyword>
<evidence type="ECO:0000313" key="4">
    <source>
        <dbReference type="Proteomes" id="UP000095287"/>
    </source>
</evidence>
<dbReference type="Pfam" id="PF01484">
    <property type="entry name" value="Col_cuticle_N"/>
    <property type="match status" value="1"/>
</dbReference>
<dbReference type="InterPro" id="IPR002486">
    <property type="entry name" value="Col_cuticle_N"/>
</dbReference>
<proteinExistence type="predicted"/>
<keyword evidence="4" id="KW-1185">Reference proteome</keyword>
<keyword evidence="2" id="KW-1133">Transmembrane helix</keyword>
<dbReference type="WBParaSite" id="L893_g8320.t1">
    <property type="protein sequence ID" value="L893_g8320.t1"/>
    <property type="gene ID" value="L893_g8320"/>
</dbReference>
<evidence type="ECO:0000256" key="2">
    <source>
        <dbReference type="SAM" id="Phobius"/>
    </source>
</evidence>
<organism evidence="4 5">
    <name type="scientific">Steinernema glaseri</name>
    <dbReference type="NCBI Taxonomy" id="37863"/>
    <lineage>
        <taxon>Eukaryota</taxon>
        <taxon>Metazoa</taxon>
        <taxon>Ecdysozoa</taxon>
        <taxon>Nematoda</taxon>
        <taxon>Chromadorea</taxon>
        <taxon>Rhabditida</taxon>
        <taxon>Tylenchina</taxon>
        <taxon>Panagrolaimomorpha</taxon>
        <taxon>Strongyloidoidea</taxon>
        <taxon>Steinernematidae</taxon>
        <taxon>Steinernema</taxon>
    </lineage>
</organism>
<sequence length="75" mass="8247">MSSGIKGVAFLASAGSGVAIVVSLVVIGNLFMEVNDMYRETLADMDEFKTISNDAWKGMMAHGRLNFDSIFRQKR</sequence>
<keyword evidence="2" id="KW-0472">Membrane</keyword>
<feature type="transmembrane region" description="Helical" evidence="2">
    <location>
        <begin position="7"/>
        <end position="32"/>
    </location>
</feature>
<keyword evidence="1" id="KW-0677">Repeat</keyword>
<protein>
    <submittedName>
        <fullName evidence="5">Col_cuticle_N domain-containing protein</fullName>
    </submittedName>
</protein>
<evidence type="ECO:0000313" key="5">
    <source>
        <dbReference type="WBParaSite" id="L893_g8320.t1"/>
    </source>
</evidence>
<dbReference type="AlphaFoldDB" id="A0A1I8AQ78"/>
<reference evidence="5" key="1">
    <citation type="submission" date="2016-11" db="UniProtKB">
        <authorList>
            <consortium name="WormBaseParasite"/>
        </authorList>
    </citation>
    <scope>IDENTIFICATION</scope>
</reference>
<accession>A0A1I8AQ78</accession>